<evidence type="ECO:0000313" key="3">
    <source>
        <dbReference type="Proteomes" id="UP000516173"/>
    </source>
</evidence>
<gene>
    <name evidence="2" type="ORF">NWFMUON74_17250</name>
</gene>
<evidence type="ECO:0000313" key="2">
    <source>
        <dbReference type="EMBL" id="BCK53953.1"/>
    </source>
</evidence>
<feature type="domain" description="Aminoglycoside phosphotransferase" evidence="1">
    <location>
        <begin position="5"/>
        <end position="145"/>
    </location>
</feature>
<dbReference type="KEGG" id="nwl:NWFMUON74_17250"/>
<sequence>MLEIDGWRVLVFDDVTGRHPRFDQPTELAAVLAVVEDMARMLTPNPLPDVPTLADDLGSDLSGWRKLAGGELAGNLDEWSARNVDRLAVLESGWERATVGQTLLHTDLRADNMLVRPDGTVMIVDWSWPSVGAAWVDLVFLATAFALHGVDPEPILGSHALTRGVDPDAISALVCALAGYWIRESRRPGGSQSVALRRHRAESGRATVAWLQRRVGWK</sequence>
<evidence type="ECO:0000259" key="1">
    <source>
        <dbReference type="Pfam" id="PF01636"/>
    </source>
</evidence>
<dbReference type="EMBL" id="AP023396">
    <property type="protein sequence ID" value="BCK53953.1"/>
    <property type="molecule type" value="Genomic_DNA"/>
</dbReference>
<accession>A0A7G1KID1</accession>
<organism evidence="2 3">
    <name type="scientific">Nocardia wallacei</name>
    <dbReference type="NCBI Taxonomy" id="480035"/>
    <lineage>
        <taxon>Bacteria</taxon>
        <taxon>Bacillati</taxon>
        <taxon>Actinomycetota</taxon>
        <taxon>Actinomycetes</taxon>
        <taxon>Mycobacteriales</taxon>
        <taxon>Nocardiaceae</taxon>
        <taxon>Nocardia</taxon>
    </lineage>
</organism>
<reference evidence="2 3" key="1">
    <citation type="submission" date="2020-08" db="EMBL/GenBank/DDBJ databases">
        <title>Genome Sequencing of Nocardia wallacei strain FMUON74 and assembly.</title>
        <authorList>
            <person name="Toyokawa M."/>
            <person name="Uesaka K."/>
        </authorList>
    </citation>
    <scope>NUCLEOTIDE SEQUENCE [LARGE SCALE GENOMIC DNA]</scope>
    <source>
        <strain evidence="2 3">FMUON74</strain>
    </source>
</reference>
<protein>
    <recommendedName>
        <fullName evidence="1">Aminoglycoside phosphotransferase domain-containing protein</fullName>
    </recommendedName>
</protein>
<dbReference type="InterPro" id="IPR002575">
    <property type="entry name" value="Aminoglycoside_PTrfase"/>
</dbReference>
<dbReference type="Pfam" id="PF01636">
    <property type="entry name" value="APH"/>
    <property type="match status" value="1"/>
</dbReference>
<dbReference type="SUPFAM" id="SSF56112">
    <property type="entry name" value="Protein kinase-like (PK-like)"/>
    <property type="match status" value="1"/>
</dbReference>
<dbReference type="Proteomes" id="UP000516173">
    <property type="component" value="Chromosome"/>
</dbReference>
<proteinExistence type="predicted"/>
<dbReference type="Gene3D" id="3.90.1200.10">
    <property type="match status" value="1"/>
</dbReference>
<dbReference type="AlphaFoldDB" id="A0A7G1KID1"/>
<keyword evidence="3" id="KW-1185">Reference proteome</keyword>
<dbReference type="InterPro" id="IPR011009">
    <property type="entry name" value="Kinase-like_dom_sf"/>
</dbReference>
<name>A0A7G1KID1_9NOCA</name>